<organism evidence="2 3">
    <name type="scientific">Sphingobacterium chuzhouense</name>
    <dbReference type="NCBI Taxonomy" id="1742264"/>
    <lineage>
        <taxon>Bacteria</taxon>
        <taxon>Pseudomonadati</taxon>
        <taxon>Bacteroidota</taxon>
        <taxon>Sphingobacteriia</taxon>
        <taxon>Sphingobacteriales</taxon>
        <taxon>Sphingobacteriaceae</taxon>
        <taxon>Sphingobacterium</taxon>
    </lineage>
</organism>
<dbReference type="Proteomes" id="UP000651112">
    <property type="component" value="Unassembled WGS sequence"/>
</dbReference>
<comment type="caution">
    <text evidence="2">The sequence shown here is derived from an EMBL/GenBank/DDBJ whole genome shotgun (WGS) entry which is preliminary data.</text>
</comment>
<dbReference type="SUPFAM" id="SSF53448">
    <property type="entry name" value="Nucleotide-diphospho-sugar transferases"/>
    <property type="match status" value="1"/>
</dbReference>
<dbReference type="Gene3D" id="3.90.550.10">
    <property type="entry name" value="Spore Coat Polysaccharide Biosynthesis Protein SpsA, Chain A"/>
    <property type="match status" value="1"/>
</dbReference>
<dbReference type="PANTHER" id="PTHR43685:SF2">
    <property type="entry name" value="GLYCOSYLTRANSFERASE 2-LIKE DOMAIN-CONTAINING PROTEIN"/>
    <property type="match status" value="1"/>
</dbReference>
<protein>
    <submittedName>
        <fullName evidence="2">Glycosyltransferase</fullName>
    </submittedName>
</protein>
<dbReference type="InterPro" id="IPR029044">
    <property type="entry name" value="Nucleotide-diphossugar_trans"/>
</dbReference>
<feature type="domain" description="Glycosyltransferase 2-like" evidence="1">
    <location>
        <begin position="7"/>
        <end position="140"/>
    </location>
</feature>
<dbReference type="EMBL" id="JACNYL010000001">
    <property type="protein sequence ID" value="MBD1420243.1"/>
    <property type="molecule type" value="Genomic_DNA"/>
</dbReference>
<dbReference type="InterPro" id="IPR050834">
    <property type="entry name" value="Glycosyltransf_2"/>
</dbReference>
<dbReference type="InterPro" id="IPR001173">
    <property type="entry name" value="Glyco_trans_2-like"/>
</dbReference>
<sequence>MKEDVISIIIPCYNNATTVRESVESCIAQTYTNFEVIIIDDGSTDNSWEIIQSLEAQFPQVRSFHQNNKGPARARNFGASFAQGKYIVFLDADDKFAPSFLEECINVFNTNQDVDIVYSLVEKFEEEEGIWVQLNYSTERILLGSCFPISSMVELEKFRQIGMFDEELAHAEDWEMWIRMTAQYPNAYKIEKPLVFYRKRVTKDSISDLDRIHNYADYTHLYIYNKHYELYRKHKRSINDLLWAKEEAVKYKAKYYNEWYRKLIYKWFLKKENK</sequence>
<evidence type="ECO:0000313" key="2">
    <source>
        <dbReference type="EMBL" id="MBD1420243.1"/>
    </source>
</evidence>
<dbReference type="RefSeq" id="WP_190312032.1">
    <property type="nucleotide sequence ID" value="NZ_JACNYL010000001.1"/>
</dbReference>
<keyword evidence="3" id="KW-1185">Reference proteome</keyword>
<name>A0ABR7XM90_9SPHI</name>
<gene>
    <name evidence="2" type="ORF">H8B21_01555</name>
</gene>
<evidence type="ECO:0000313" key="3">
    <source>
        <dbReference type="Proteomes" id="UP000651112"/>
    </source>
</evidence>
<dbReference type="PANTHER" id="PTHR43685">
    <property type="entry name" value="GLYCOSYLTRANSFERASE"/>
    <property type="match status" value="1"/>
</dbReference>
<dbReference type="Pfam" id="PF00535">
    <property type="entry name" value="Glycos_transf_2"/>
    <property type="match status" value="1"/>
</dbReference>
<evidence type="ECO:0000259" key="1">
    <source>
        <dbReference type="Pfam" id="PF00535"/>
    </source>
</evidence>
<proteinExistence type="predicted"/>
<accession>A0ABR7XM90</accession>
<reference evidence="2 3" key="1">
    <citation type="submission" date="2020-08" db="EMBL/GenBank/DDBJ databases">
        <title>Sphingobacterium sp. DN00404 isolated from aquaculture water.</title>
        <authorList>
            <person name="Zhang M."/>
        </authorList>
    </citation>
    <scope>NUCLEOTIDE SEQUENCE [LARGE SCALE GENOMIC DNA]</scope>
    <source>
        <strain evidence="2 3">KCTC 42746</strain>
    </source>
</reference>